<protein>
    <submittedName>
        <fullName evidence="2 3">Rhodanese-related sulfurtransferase (PspE)</fullName>
    </submittedName>
</protein>
<comment type="caution">
    <text evidence="2">The sequence shown here is derived from an EMBL/GenBank/DDBJ whole genome shotgun (WGS) entry which is preliminary data.</text>
</comment>
<evidence type="ECO:0000259" key="1">
    <source>
        <dbReference type="PROSITE" id="PS50206"/>
    </source>
</evidence>
<dbReference type="InterPro" id="IPR044240">
    <property type="entry name" value="STR4-like"/>
</dbReference>
<organism evidence="2 4">
    <name type="scientific">Commensalibacter communis</name>
    <dbReference type="NCBI Taxonomy" id="2972786"/>
    <lineage>
        <taxon>Bacteria</taxon>
        <taxon>Pseudomonadati</taxon>
        <taxon>Pseudomonadota</taxon>
        <taxon>Alphaproteobacteria</taxon>
        <taxon>Acetobacterales</taxon>
        <taxon>Acetobacteraceae</taxon>
    </lineage>
</organism>
<evidence type="ECO:0000313" key="5">
    <source>
        <dbReference type="Proteomes" id="UP001154259"/>
    </source>
</evidence>
<evidence type="ECO:0000313" key="2">
    <source>
        <dbReference type="EMBL" id="CAI3922147.1"/>
    </source>
</evidence>
<accession>A0A9W4TLG5</accession>
<gene>
    <name evidence="3" type="ORF">R53529_LOCUS1047</name>
    <name evidence="2" type="ORF">R53530_LOCUS53</name>
</gene>
<evidence type="ECO:0000313" key="4">
    <source>
        <dbReference type="Proteomes" id="UP001154255"/>
    </source>
</evidence>
<dbReference type="EMBL" id="CAMXCS010000001">
    <property type="protein sequence ID" value="CAI3939862.1"/>
    <property type="molecule type" value="Genomic_DNA"/>
</dbReference>
<sequence>MIDEKTPTETWDQLKNNENTVLIDVRTPQEWQQIGYPDLSSLNKNILKISVQNIYGERNNNFISDLTEAGLKPEQTLYFVCRSGKRSMLAAMLAQQAGFSHVINVQDGFEGPADQTGRTGSIAGWLAEKLPAIQPI</sequence>
<dbReference type="AlphaFoldDB" id="A0A9W4TLG5"/>
<dbReference type="RefSeq" id="WP_271789459.1">
    <property type="nucleotide sequence ID" value="NZ_CAMXCJ010000001.1"/>
</dbReference>
<dbReference type="InterPro" id="IPR036873">
    <property type="entry name" value="Rhodanese-like_dom_sf"/>
</dbReference>
<proteinExistence type="predicted"/>
<dbReference type="PROSITE" id="PS50206">
    <property type="entry name" value="RHODANESE_3"/>
    <property type="match status" value="1"/>
</dbReference>
<dbReference type="InterPro" id="IPR001763">
    <property type="entry name" value="Rhodanese-like_dom"/>
</dbReference>
<dbReference type="SUPFAM" id="SSF52821">
    <property type="entry name" value="Rhodanese/Cell cycle control phosphatase"/>
    <property type="match status" value="1"/>
</dbReference>
<dbReference type="Proteomes" id="UP001154259">
    <property type="component" value="Unassembled WGS sequence"/>
</dbReference>
<dbReference type="Pfam" id="PF00581">
    <property type="entry name" value="Rhodanese"/>
    <property type="match status" value="1"/>
</dbReference>
<dbReference type="PANTHER" id="PTHR47377:SF1">
    <property type="entry name" value="RHODANESE-LIKE DOMAIN-CONTAINING PROTEIN 4, CHLOROPLASTIC"/>
    <property type="match status" value="1"/>
</dbReference>
<dbReference type="Proteomes" id="UP001154255">
    <property type="component" value="Unassembled WGS sequence"/>
</dbReference>
<dbReference type="PANTHER" id="PTHR47377">
    <property type="entry name" value="RHODANESE-LIKE DOMAIN-CONTAINING PROTEIN 4, CHLOROPLASTIC"/>
    <property type="match status" value="1"/>
</dbReference>
<keyword evidence="5" id="KW-1185">Reference proteome</keyword>
<feature type="domain" description="Rhodanese" evidence="1">
    <location>
        <begin position="16"/>
        <end position="121"/>
    </location>
</feature>
<evidence type="ECO:0000313" key="3">
    <source>
        <dbReference type="EMBL" id="CAI3939862.1"/>
    </source>
</evidence>
<dbReference type="Gene3D" id="3.40.250.10">
    <property type="entry name" value="Rhodanese-like domain"/>
    <property type="match status" value="1"/>
</dbReference>
<name>A0A9W4TLG5_9PROT</name>
<dbReference type="EMBL" id="CAMXCM010000001">
    <property type="protein sequence ID" value="CAI3922147.1"/>
    <property type="molecule type" value="Genomic_DNA"/>
</dbReference>
<dbReference type="SMART" id="SM00450">
    <property type="entry name" value="RHOD"/>
    <property type="match status" value="1"/>
</dbReference>
<reference evidence="2" key="1">
    <citation type="submission" date="2022-10" db="EMBL/GenBank/DDBJ databases">
        <authorList>
            <person name="Botero Cardona J."/>
        </authorList>
    </citation>
    <scope>NUCLEOTIDE SEQUENCE</scope>
    <source>
        <strain evidence="2">LMG 31819</strain>
        <strain evidence="3">R-53529</strain>
    </source>
</reference>